<reference evidence="1" key="1">
    <citation type="submission" date="2018-06" db="EMBL/GenBank/DDBJ databases">
        <authorList>
            <person name="Zhirakovskaya E."/>
        </authorList>
    </citation>
    <scope>NUCLEOTIDE SEQUENCE</scope>
</reference>
<dbReference type="InterPro" id="IPR010323">
    <property type="entry name" value="DUF924"/>
</dbReference>
<dbReference type="Gene3D" id="1.20.58.320">
    <property type="entry name" value="TPR-like"/>
    <property type="match status" value="1"/>
</dbReference>
<evidence type="ECO:0000313" key="1">
    <source>
        <dbReference type="EMBL" id="VAW59380.1"/>
    </source>
</evidence>
<sequence>MPRADEIIEFWYTEPMSKHWFSPTTEIDLLIFQKYGELWEQARNGELEKWCESATGCLALILVCDQFPLNMFRGEDRSFLTE</sequence>
<dbReference type="SUPFAM" id="SSF48452">
    <property type="entry name" value="TPR-like"/>
    <property type="match status" value="1"/>
</dbReference>
<name>A0A3B0X442_9ZZZZ</name>
<feature type="non-terminal residue" evidence="1">
    <location>
        <position position="82"/>
    </location>
</feature>
<organism evidence="1">
    <name type="scientific">hydrothermal vent metagenome</name>
    <dbReference type="NCBI Taxonomy" id="652676"/>
    <lineage>
        <taxon>unclassified sequences</taxon>
        <taxon>metagenomes</taxon>
        <taxon>ecological metagenomes</taxon>
    </lineage>
</organism>
<dbReference type="EMBL" id="UOFG01000078">
    <property type="protein sequence ID" value="VAW59380.1"/>
    <property type="molecule type" value="Genomic_DNA"/>
</dbReference>
<proteinExistence type="predicted"/>
<accession>A0A3B0X442</accession>
<gene>
    <name evidence="1" type="ORF">MNBD_GAMMA11-1984</name>
</gene>
<dbReference type="InterPro" id="IPR011990">
    <property type="entry name" value="TPR-like_helical_dom_sf"/>
</dbReference>
<protein>
    <recommendedName>
        <fullName evidence="2">DUF924 domain-containing protein</fullName>
    </recommendedName>
</protein>
<evidence type="ECO:0008006" key="2">
    <source>
        <dbReference type="Google" id="ProtNLM"/>
    </source>
</evidence>
<dbReference type="Pfam" id="PF06041">
    <property type="entry name" value="DUF924"/>
    <property type="match status" value="1"/>
</dbReference>
<dbReference type="AlphaFoldDB" id="A0A3B0X442"/>